<dbReference type="InterPro" id="IPR000064">
    <property type="entry name" value="NLP_P60_dom"/>
</dbReference>
<feature type="signal peptide" evidence="6">
    <location>
        <begin position="1"/>
        <end position="23"/>
    </location>
</feature>
<gene>
    <name evidence="8" type="primary">spr</name>
    <name evidence="8" type="ORF">HHA04nite_09990</name>
</gene>
<protein>
    <submittedName>
        <fullName evidence="8">Bifunctional murein DD-endopeptidase/murein LD-carboxypeptidase</fullName>
    </submittedName>
</protein>
<dbReference type="InterPro" id="IPR052062">
    <property type="entry name" value="Murein_DD/LD_carboxypeptidase"/>
</dbReference>
<keyword evidence="3 6" id="KW-0732">Signal</keyword>
<keyword evidence="2" id="KW-0645">Protease</keyword>
<sequence>MPTRCRVSLAGMTLLLLTGCAGSGGTKAPVDDYFARDMPGLPGQMSPVDNPVLEMRGLRHPPPAQVRQALLDEHERWLGTPYRLGGTTRRGIDCSALVQRVFAEAFGLELPRTTTQQVREGESVTRDALQPGDLVFFQPPGYYHHVGIYVGQGRFLHASTSRGVKISSLDNRYWRHYYWQARRPLDDVHLARRLDDIQYDRGEG</sequence>
<dbReference type="PROSITE" id="PS51935">
    <property type="entry name" value="NLPC_P60"/>
    <property type="match status" value="1"/>
</dbReference>
<dbReference type="EMBL" id="BJUS01000007">
    <property type="protein sequence ID" value="GEK72455.1"/>
    <property type="molecule type" value="Genomic_DNA"/>
</dbReference>
<dbReference type="Pfam" id="PF00877">
    <property type="entry name" value="NLPC_P60"/>
    <property type="match status" value="1"/>
</dbReference>
<evidence type="ECO:0000256" key="6">
    <source>
        <dbReference type="SAM" id="SignalP"/>
    </source>
</evidence>
<comment type="similarity">
    <text evidence="1">Belongs to the peptidase C40 family.</text>
</comment>
<feature type="chain" id="PRO_5046927388" evidence="6">
    <location>
        <begin position="24"/>
        <end position="204"/>
    </location>
</feature>
<reference evidence="8 9" key="1">
    <citation type="submission" date="2019-07" db="EMBL/GenBank/DDBJ databases">
        <title>Whole genome shotgun sequence of Halomonas halophila NBRC 102604.</title>
        <authorList>
            <person name="Hosoyama A."/>
            <person name="Uohara A."/>
            <person name="Ohji S."/>
            <person name="Ichikawa N."/>
        </authorList>
    </citation>
    <scope>NUCLEOTIDE SEQUENCE [LARGE SCALE GENOMIC DNA]</scope>
    <source>
        <strain evidence="8 9">NBRC 102604</strain>
    </source>
</reference>
<evidence type="ECO:0000256" key="4">
    <source>
        <dbReference type="ARBA" id="ARBA00022801"/>
    </source>
</evidence>
<dbReference type="InterPro" id="IPR038765">
    <property type="entry name" value="Papain-like_cys_pep_sf"/>
</dbReference>
<dbReference type="Proteomes" id="UP000321121">
    <property type="component" value="Unassembled WGS sequence"/>
</dbReference>
<feature type="domain" description="NlpC/P60" evidence="7">
    <location>
        <begin position="64"/>
        <end position="185"/>
    </location>
</feature>
<evidence type="ECO:0000256" key="3">
    <source>
        <dbReference type="ARBA" id="ARBA00022729"/>
    </source>
</evidence>
<keyword evidence="4" id="KW-0378">Hydrolase</keyword>
<organism evidence="8 9">
    <name type="scientific">Halomonas halophila</name>
    <dbReference type="NCBI Taxonomy" id="29573"/>
    <lineage>
        <taxon>Bacteria</taxon>
        <taxon>Pseudomonadati</taxon>
        <taxon>Pseudomonadota</taxon>
        <taxon>Gammaproteobacteria</taxon>
        <taxon>Oceanospirillales</taxon>
        <taxon>Halomonadaceae</taxon>
        <taxon>Halomonas</taxon>
    </lineage>
</organism>
<proteinExistence type="inferred from homology"/>
<comment type="caution">
    <text evidence="8">The sequence shown here is derived from an EMBL/GenBank/DDBJ whole genome shotgun (WGS) entry which is preliminary data.</text>
</comment>
<keyword evidence="9" id="KW-1185">Reference proteome</keyword>
<dbReference type="Gene3D" id="3.90.1720.10">
    <property type="entry name" value="endopeptidase domain like (from Nostoc punctiforme)"/>
    <property type="match status" value="1"/>
</dbReference>
<dbReference type="SUPFAM" id="SSF54001">
    <property type="entry name" value="Cysteine proteinases"/>
    <property type="match status" value="1"/>
</dbReference>
<keyword evidence="5" id="KW-0788">Thiol protease</keyword>
<evidence type="ECO:0000256" key="1">
    <source>
        <dbReference type="ARBA" id="ARBA00007074"/>
    </source>
</evidence>
<evidence type="ECO:0000256" key="5">
    <source>
        <dbReference type="ARBA" id="ARBA00022807"/>
    </source>
</evidence>
<evidence type="ECO:0000313" key="9">
    <source>
        <dbReference type="Proteomes" id="UP000321121"/>
    </source>
</evidence>
<accession>A0ABQ0U209</accession>
<name>A0ABQ0U209_9GAMM</name>
<evidence type="ECO:0000256" key="2">
    <source>
        <dbReference type="ARBA" id="ARBA00022670"/>
    </source>
</evidence>
<evidence type="ECO:0000259" key="7">
    <source>
        <dbReference type="PROSITE" id="PS51935"/>
    </source>
</evidence>
<evidence type="ECO:0000313" key="8">
    <source>
        <dbReference type="EMBL" id="GEK72455.1"/>
    </source>
</evidence>
<dbReference type="PANTHER" id="PTHR47360:SF1">
    <property type="entry name" value="ENDOPEPTIDASE NLPC-RELATED"/>
    <property type="match status" value="1"/>
</dbReference>
<dbReference type="PANTHER" id="PTHR47360">
    <property type="entry name" value="MUREIN DD-ENDOPEPTIDASE MEPS/MUREIN LD-CARBOXYPEPTIDASE"/>
    <property type="match status" value="1"/>
</dbReference>
<dbReference type="PROSITE" id="PS51257">
    <property type="entry name" value="PROKAR_LIPOPROTEIN"/>
    <property type="match status" value="1"/>
</dbReference>